<name>A0A9W4HK15_PENOL</name>
<accession>A0A9W4HK15</accession>
<evidence type="ECO:0000313" key="7">
    <source>
        <dbReference type="Proteomes" id="UP001153618"/>
    </source>
</evidence>
<evidence type="ECO:0000256" key="1">
    <source>
        <dbReference type="ARBA" id="ARBA00008966"/>
    </source>
</evidence>
<keyword evidence="7" id="KW-1185">Reference proteome</keyword>
<dbReference type="AlphaFoldDB" id="A0A9W4HK15"/>
<feature type="compositionally biased region" description="Basic and acidic residues" evidence="3">
    <location>
        <begin position="170"/>
        <end position="182"/>
    </location>
</feature>
<dbReference type="GO" id="GO:0005730">
    <property type="term" value="C:nucleolus"/>
    <property type="evidence" value="ECO:0007669"/>
    <property type="project" value="TreeGrafter"/>
</dbReference>
<evidence type="ECO:0000259" key="5">
    <source>
        <dbReference type="Pfam" id="PF13339"/>
    </source>
</evidence>
<feature type="region of interest" description="Disordered" evidence="3">
    <location>
        <begin position="285"/>
        <end position="309"/>
    </location>
</feature>
<protein>
    <recommendedName>
        <fullName evidence="2">Protein BFR2</fullName>
    </recommendedName>
</protein>
<feature type="compositionally biased region" description="Basic and acidic residues" evidence="3">
    <location>
        <begin position="48"/>
        <end position="66"/>
    </location>
</feature>
<dbReference type="Proteomes" id="UP001153618">
    <property type="component" value="Unassembled WGS sequence"/>
</dbReference>
<evidence type="ECO:0000256" key="2">
    <source>
        <dbReference type="ARBA" id="ARBA00013850"/>
    </source>
</evidence>
<dbReference type="Pfam" id="PF08164">
    <property type="entry name" value="TRAUB"/>
    <property type="match status" value="1"/>
</dbReference>
<organism evidence="6 7">
    <name type="scientific">Penicillium olsonii</name>
    <dbReference type="NCBI Taxonomy" id="99116"/>
    <lineage>
        <taxon>Eukaryota</taxon>
        <taxon>Fungi</taxon>
        <taxon>Dikarya</taxon>
        <taxon>Ascomycota</taxon>
        <taxon>Pezizomycotina</taxon>
        <taxon>Eurotiomycetes</taxon>
        <taxon>Eurotiomycetidae</taxon>
        <taxon>Eurotiales</taxon>
        <taxon>Aspergillaceae</taxon>
        <taxon>Penicillium</taxon>
    </lineage>
</organism>
<feature type="domain" description="Apoptosis-antagonizing transcription factor C-terminal" evidence="4">
    <location>
        <begin position="394"/>
        <end position="486"/>
    </location>
</feature>
<dbReference type="PANTHER" id="PTHR15565">
    <property type="entry name" value="AATF PROTEIN APOPTOSIS ANTAGONIZING TRANSCRIPTION FACTOR"/>
    <property type="match status" value="1"/>
</dbReference>
<dbReference type="Pfam" id="PF13339">
    <property type="entry name" value="AATF-Che1"/>
    <property type="match status" value="1"/>
</dbReference>
<evidence type="ECO:0000256" key="3">
    <source>
        <dbReference type="SAM" id="MobiDB-lite"/>
    </source>
</evidence>
<feature type="region of interest" description="Disordered" evidence="3">
    <location>
        <begin position="1"/>
        <end position="182"/>
    </location>
</feature>
<dbReference type="GO" id="GO:0000462">
    <property type="term" value="P:maturation of SSU-rRNA from tricistronic rRNA transcript (SSU-rRNA, 5.8S rRNA, LSU-rRNA)"/>
    <property type="evidence" value="ECO:0007669"/>
    <property type="project" value="TreeGrafter"/>
</dbReference>
<dbReference type="PANTHER" id="PTHR15565:SF0">
    <property type="entry name" value="PROTEIN AATF"/>
    <property type="match status" value="1"/>
</dbReference>
<comment type="similarity">
    <text evidence="1">Belongs to the AATF family.</text>
</comment>
<dbReference type="InterPro" id="IPR012617">
    <property type="entry name" value="AATF_C"/>
</dbReference>
<dbReference type="OrthoDB" id="5783963at2759"/>
<feature type="region of interest" description="Disordered" evidence="3">
    <location>
        <begin position="490"/>
        <end position="519"/>
    </location>
</feature>
<feature type="compositionally biased region" description="Acidic residues" evidence="3">
    <location>
        <begin position="496"/>
        <end position="509"/>
    </location>
</feature>
<dbReference type="EMBL" id="CAJVOS010000017">
    <property type="protein sequence ID" value="CAG8064034.1"/>
    <property type="molecule type" value="Genomic_DNA"/>
</dbReference>
<feature type="compositionally biased region" description="Acidic residues" evidence="3">
    <location>
        <begin position="136"/>
        <end position="155"/>
    </location>
</feature>
<feature type="compositionally biased region" description="Acidic residues" evidence="3">
    <location>
        <begin position="26"/>
        <end position="47"/>
    </location>
</feature>
<feature type="compositionally biased region" description="Acidic residues" evidence="3">
    <location>
        <begin position="87"/>
        <end position="115"/>
    </location>
</feature>
<sequence>MGKPRGARSLADQLADFEDPTPKDFDPEDIDNGAQSSDEESGDDDEVNTGREHYEKVEKAKLRNDDPVNLGKQYDGARVSRDALGADSDDDPFAARDDDESSVSGSEQEEEDEGSDAVSGFDSDDSAIDENALAQEDSDEDEEGEEDDESEESDEDLPRKKSNKKSPAVKHSEASGDRDEIRRLMATDQKTIAATISSAAKADATKGKAVKQQRTTFDALLNARIKLQSGLTSVNGIHAVLGANNEGENAADQEEVDEEAIKSAETAAMALWSTLEELRTALADATAKEGSKKRKRPSPVSPTTPTASLWERMNEVESESLPHRRSILDKWSSKVRGSSAALPNNRGKLLGSASRQQTITAVLDAQVASEVGERPSKRSRADQPDSFFDDSLFYQSLLRDLVEQRMAGSDGASSGFDNLHQLPTRLPIHPVTGMRNDKVKRDIDTRASKGRKMKYTVHEKLQNFMAPEDRGSWSMRARDELFASLLGRSASGLLGEGDDSGSDEEDVDREEGGLRLFRS</sequence>
<evidence type="ECO:0000313" key="6">
    <source>
        <dbReference type="EMBL" id="CAG8064034.1"/>
    </source>
</evidence>
<dbReference type="InterPro" id="IPR025160">
    <property type="entry name" value="AATF"/>
</dbReference>
<evidence type="ECO:0000259" key="4">
    <source>
        <dbReference type="Pfam" id="PF08164"/>
    </source>
</evidence>
<comment type="caution">
    <text evidence="6">The sequence shown here is derived from an EMBL/GenBank/DDBJ whole genome shotgun (WGS) entry which is preliminary data.</text>
</comment>
<proteinExistence type="inferred from homology"/>
<gene>
    <name evidence="6" type="ORF">POLS_LOCUS3626</name>
</gene>
<feature type="domain" description="AATF leucine zipper-containing" evidence="5">
    <location>
        <begin position="203"/>
        <end position="334"/>
    </location>
</feature>
<dbReference type="InterPro" id="IPR039223">
    <property type="entry name" value="AATF/Bfr2"/>
</dbReference>
<reference evidence="6" key="1">
    <citation type="submission" date="2021-07" db="EMBL/GenBank/DDBJ databases">
        <authorList>
            <person name="Branca A.L. A."/>
        </authorList>
    </citation>
    <scope>NUCLEOTIDE SEQUENCE</scope>
</reference>